<keyword evidence="12" id="KW-1185">Reference proteome</keyword>
<keyword evidence="6" id="KW-0333">Golgi apparatus</keyword>
<organism evidence="11">
    <name type="scientific">Oikopleura dioica</name>
    <name type="common">Tunicate</name>
    <dbReference type="NCBI Taxonomy" id="34765"/>
    <lineage>
        <taxon>Eukaryota</taxon>
        <taxon>Metazoa</taxon>
        <taxon>Chordata</taxon>
        <taxon>Tunicata</taxon>
        <taxon>Appendicularia</taxon>
        <taxon>Copelata</taxon>
        <taxon>Oikopleuridae</taxon>
        <taxon>Oikopleura</taxon>
    </lineage>
</organism>
<dbReference type="EMBL" id="FN653174">
    <property type="protein sequence ID" value="CBY13286.1"/>
    <property type="molecule type" value="Genomic_DNA"/>
</dbReference>
<dbReference type="PROSITE" id="PS50192">
    <property type="entry name" value="T_SNARE"/>
    <property type="match status" value="1"/>
</dbReference>
<dbReference type="Proteomes" id="UP000001307">
    <property type="component" value="Unassembled WGS sequence"/>
</dbReference>
<evidence type="ECO:0000259" key="10">
    <source>
        <dbReference type="PROSITE" id="PS50192"/>
    </source>
</evidence>
<reference evidence="11" key="1">
    <citation type="journal article" date="2010" name="Science">
        <title>Plasticity of animal genome architecture unmasked by rapid evolution of a pelagic tunicate.</title>
        <authorList>
            <person name="Denoeud F."/>
            <person name="Henriet S."/>
            <person name="Mungpakdee S."/>
            <person name="Aury J.M."/>
            <person name="Da Silva C."/>
            <person name="Brinkmann H."/>
            <person name="Mikhaleva J."/>
            <person name="Olsen L.C."/>
            <person name="Jubin C."/>
            <person name="Canestro C."/>
            <person name="Bouquet J.M."/>
            <person name="Danks G."/>
            <person name="Poulain J."/>
            <person name="Campsteijn C."/>
            <person name="Adamski M."/>
            <person name="Cross I."/>
            <person name="Yadetie F."/>
            <person name="Muffato M."/>
            <person name="Louis A."/>
            <person name="Butcher S."/>
            <person name="Tsagkogeorga G."/>
            <person name="Konrad A."/>
            <person name="Singh S."/>
            <person name="Jensen M.F."/>
            <person name="Cong E.H."/>
            <person name="Eikeseth-Otteraa H."/>
            <person name="Noel B."/>
            <person name="Anthouard V."/>
            <person name="Porcel B.M."/>
            <person name="Kachouri-Lafond R."/>
            <person name="Nishino A."/>
            <person name="Ugolini M."/>
            <person name="Chourrout P."/>
            <person name="Nishida H."/>
            <person name="Aasland R."/>
            <person name="Huzurbazar S."/>
            <person name="Westhof E."/>
            <person name="Delsuc F."/>
            <person name="Lehrach H."/>
            <person name="Reinhardt R."/>
            <person name="Weissenbach J."/>
            <person name="Roy S.W."/>
            <person name="Artiguenave F."/>
            <person name="Postlethwait J.H."/>
            <person name="Manak J.R."/>
            <person name="Thompson E.M."/>
            <person name="Jaillon O."/>
            <person name="Du Pasquier L."/>
            <person name="Boudinot P."/>
            <person name="Liberles D.A."/>
            <person name="Volff J.N."/>
            <person name="Philippe H."/>
            <person name="Lenhard B."/>
            <person name="Roest Crollius H."/>
            <person name="Wincker P."/>
            <person name="Chourrout D."/>
        </authorList>
    </citation>
    <scope>NUCLEOTIDE SEQUENCE [LARGE SCALE GENOMIC DNA]</scope>
</reference>
<evidence type="ECO:0000256" key="9">
    <source>
        <dbReference type="SAM" id="Phobius"/>
    </source>
</evidence>
<dbReference type="SUPFAM" id="SSF58038">
    <property type="entry name" value="SNARE fusion complex"/>
    <property type="match status" value="1"/>
</dbReference>
<evidence type="ECO:0000256" key="7">
    <source>
        <dbReference type="ARBA" id="ARBA00023136"/>
    </source>
</evidence>
<dbReference type="GO" id="GO:0000139">
    <property type="term" value="C:Golgi membrane"/>
    <property type="evidence" value="ECO:0007669"/>
    <property type="project" value="UniProtKB-SubCell"/>
</dbReference>
<dbReference type="GO" id="GO:0015031">
    <property type="term" value="P:protein transport"/>
    <property type="evidence" value="ECO:0007669"/>
    <property type="project" value="UniProtKB-KW"/>
</dbReference>
<dbReference type="CDD" id="cd15853">
    <property type="entry name" value="SNARE_Bet1"/>
    <property type="match status" value="1"/>
</dbReference>
<keyword evidence="3 9" id="KW-0812">Transmembrane</keyword>
<accession>E4XU89</accession>
<sequence length="105" mass="11928">MSRNGGVNERLIESENNKLSDQLARKISTLKQISIDMKNDVDGDLKYLDNMGSDLGSLVDRLLPGTSKRFSKMMDTRGNKKIMCYTVGFLVFGFVLLHYLISYRT</sequence>
<comment type="subcellular location">
    <subcellularLocation>
        <location evidence="8">Endomembrane system</location>
        <topology evidence="8">Single-pass type IV membrane protein</topology>
    </subcellularLocation>
    <subcellularLocation>
        <location evidence="1">Golgi apparatus membrane</location>
    </subcellularLocation>
</comment>
<evidence type="ECO:0000256" key="6">
    <source>
        <dbReference type="ARBA" id="ARBA00023034"/>
    </source>
</evidence>
<evidence type="ECO:0000256" key="8">
    <source>
        <dbReference type="ARBA" id="ARBA00046280"/>
    </source>
</evidence>
<proteinExistence type="predicted"/>
<evidence type="ECO:0000313" key="12">
    <source>
        <dbReference type="Proteomes" id="UP000001307"/>
    </source>
</evidence>
<dbReference type="InParanoid" id="E4XU89"/>
<dbReference type="InterPro" id="IPR000727">
    <property type="entry name" value="T_SNARE_dom"/>
</dbReference>
<evidence type="ECO:0000256" key="1">
    <source>
        <dbReference type="ARBA" id="ARBA00004394"/>
    </source>
</evidence>
<dbReference type="FunCoup" id="E4XU89">
    <property type="interactions" value="15"/>
</dbReference>
<keyword evidence="7 9" id="KW-0472">Membrane</keyword>
<keyword evidence="4" id="KW-0653">Protein transport</keyword>
<dbReference type="PANTHER" id="PTHR12791">
    <property type="entry name" value="GOLGI SNARE BET1-RELATED"/>
    <property type="match status" value="1"/>
</dbReference>
<evidence type="ECO:0000256" key="2">
    <source>
        <dbReference type="ARBA" id="ARBA00022448"/>
    </source>
</evidence>
<evidence type="ECO:0000256" key="3">
    <source>
        <dbReference type="ARBA" id="ARBA00022692"/>
    </source>
</evidence>
<evidence type="ECO:0000256" key="4">
    <source>
        <dbReference type="ARBA" id="ARBA00022927"/>
    </source>
</evidence>
<evidence type="ECO:0000313" key="11">
    <source>
        <dbReference type="EMBL" id="CBY13286.1"/>
    </source>
</evidence>
<protein>
    <recommendedName>
        <fullName evidence="10">t-SNARE coiled-coil homology domain-containing protein</fullName>
    </recommendedName>
</protein>
<keyword evidence="5 9" id="KW-1133">Transmembrane helix</keyword>
<evidence type="ECO:0000256" key="5">
    <source>
        <dbReference type="ARBA" id="ARBA00022989"/>
    </source>
</evidence>
<dbReference type="AlphaFoldDB" id="E4XU89"/>
<dbReference type="Gene3D" id="1.20.5.110">
    <property type="match status" value="1"/>
</dbReference>
<feature type="transmembrane region" description="Helical" evidence="9">
    <location>
        <begin position="82"/>
        <end position="101"/>
    </location>
</feature>
<dbReference type="InterPro" id="IPR039899">
    <property type="entry name" value="BET1_SNARE"/>
</dbReference>
<keyword evidence="2" id="KW-0813">Transport</keyword>
<feature type="domain" description="T-SNARE coiled-coil homology" evidence="10">
    <location>
        <begin position="10"/>
        <end position="55"/>
    </location>
</feature>
<name>E4XU89_OIKDI</name>
<gene>
    <name evidence="11" type="ORF">GSOID_T00004069001</name>
</gene>
<dbReference type="OrthoDB" id="261831at2759"/>